<dbReference type="GO" id="GO:0003997">
    <property type="term" value="F:acyl-CoA oxidase activity"/>
    <property type="evidence" value="ECO:0007669"/>
    <property type="project" value="InterPro"/>
</dbReference>
<evidence type="ECO:0000256" key="1">
    <source>
        <dbReference type="ARBA" id="ARBA00022630"/>
    </source>
</evidence>
<dbReference type="SUPFAM" id="SSF56645">
    <property type="entry name" value="Acyl-CoA dehydrogenase NM domain-like"/>
    <property type="match status" value="1"/>
</dbReference>
<gene>
    <name evidence="5" type="ORF">BN1204_058170</name>
</gene>
<dbReference type="GO" id="GO:0055088">
    <property type="term" value="P:lipid homeostasis"/>
    <property type="evidence" value="ECO:0007669"/>
    <property type="project" value="TreeGrafter"/>
</dbReference>
<evidence type="ECO:0000259" key="4">
    <source>
        <dbReference type="Pfam" id="PF22924"/>
    </source>
</evidence>
<dbReference type="FunFam" id="2.40.110.10:FF:000005">
    <property type="entry name" value="Acyl-coenzyme A oxidase"/>
    <property type="match status" value="1"/>
</dbReference>
<dbReference type="InterPro" id="IPR055060">
    <property type="entry name" value="ACOX_C_alpha1"/>
</dbReference>
<dbReference type="GO" id="GO:0005504">
    <property type="term" value="F:fatty acid binding"/>
    <property type="evidence" value="ECO:0007669"/>
    <property type="project" value="TreeGrafter"/>
</dbReference>
<dbReference type="AlphaFoldDB" id="A0A0F7UNR9"/>
<dbReference type="PANTHER" id="PTHR10909:SF382">
    <property type="entry name" value="ACYL-COENZYME A OXIDASE"/>
    <property type="match status" value="1"/>
</dbReference>
<evidence type="ECO:0000256" key="2">
    <source>
        <dbReference type="SAM" id="MobiDB-lite"/>
    </source>
</evidence>
<feature type="domain" description="Acyl-CoA oxidase C-alpha1" evidence="4">
    <location>
        <begin position="431"/>
        <end position="533"/>
    </location>
</feature>
<feature type="domain" description="Acyl-CoA oxidase C-alpha1" evidence="4">
    <location>
        <begin position="611"/>
        <end position="675"/>
    </location>
</feature>
<sequence length="1013" mass="111854">MDIIPQPSFSPPSEGNEDILGPPTAHAPLPGEGTHLRQNLVAGVPVSSWNFFHLLLAGDSHATRRSVKAVALENLELFTPRFDVPLSMQRELALSRLRKLCRAGLFSVFDFDRAPRRLLTMHECCGMLDASLATKFTVQFNLFGGTLLRLGSKENPVQREILNKIDSLQEIGCFALTELGYGNNAVCLETTATYEPTREEFVINSPTTLSQKYWITNGALHASWAIVFAQMIIRGASHGVHAFLVRIRQPSNISGSSDKLRVCHGVTIEDMGHRIGCNGVDNAKITFHNVRIPRSHLLDGITKVEPDGRIFSIVDGPQSLSVDLEQFIKSREGKTPEPWGNTEEKSSVPTADRENGVKNRMQSQRPQLTSTEWSRGTSAENRDGKSWKEGASSVSQKQDAVRDASSIEKTGVQPGSASIARNRFLLQTEQLLSGRLCIACMMIGGMKVVLNNTLRYSSTRLSTGPSGLSDTPILSFAVQKQTLMPLLAQALVLMAWTNEVKALYERFTRILSRTMSVRQTFLRERIALSAAVRKQRQFETREQGGSSGERSREETAIPLTEEARGGNNGDPTLFSVHTQRNQRTGTLEEPLLVGSMPVRALLEVHARAHCEVLLHCCALKPTVAWCAERLATEGRERCGGGGFLSANLFGEFIGSAHAGLTAEGDNRVLYAKVSKEVFTRSLQHNSPAWLRALAESSAASFRDGFAACSNTSFAGGNGFPSLSQSPSFPPLFSVHLDPHFPVPPPPAEPSFPPPFECGPGGAFTPETSSYPPPLYGPKGDLLRLIHILLRLRMSRKIQRLGELLQKKEIEKRVLSRSLQRFLHTRERETGTPLLQNHDKRSCGPATRVDQKHGKKMDSAARMQKKQMVYDLWMADVDTHDFIYSSSPASIAKCFADLAGFEAYLRLLGHMKQHKHELCAQAMEAPLLLFGLSCLEGDLGFMMAEKLIKPEEVHVLHQAKNDSVDQVAAISMELIKCFGIPEKLLFAPISGDWQAFNDPRRPTNGELLRYHTGG</sequence>
<feature type="compositionally biased region" description="Polar residues" evidence="2">
    <location>
        <begin position="360"/>
        <end position="379"/>
    </location>
</feature>
<evidence type="ECO:0000313" key="5">
    <source>
        <dbReference type="EMBL" id="CEL70130.1"/>
    </source>
</evidence>
<protein>
    <submittedName>
        <fullName evidence="5">Acyl-coenzyme A oxidase, peroxisomal</fullName>
    </submittedName>
</protein>
<dbReference type="InterPro" id="IPR006091">
    <property type="entry name" value="Acyl-CoA_Oxase/DH_mid-dom"/>
</dbReference>
<dbReference type="InterPro" id="IPR046373">
    <property type="entry name" value="Acyl-CoA_Oxase/DH_mid-dom_sf"/>
</dbReference>
<dbReference type="Pfam" id="PF02770">
    <property type="entry name" value="Acyl-CoA_dh_M"/>
    <property type="match status" value="1"/>
</dbReference>
<reference evidence="5" key="1">
    <citation type="journal article" date="2015" name="PLoS ONE">
        <title>Comprehensive Evaluation of Toxoplasma gondii VEG and Neospora caninum LIV Genomes with Tachyzoite Stage Transcriptome and Proteome Defines Novel Transcript Features.</title>
        <authorList>
            <person name="Ramaprasad A."/>
            <person name="Mourier T."/>
            <person name="Naeem R."/>
            <person name="Malas T.B."/>
            <person name="Moussa E."/>
            <person name="Panigrahi A."/>
            <person name="Vermont S.J."/>
            <person name="Otto T.D."/>
            <person name="Wastling J."/>
            <person name="Pain A."/>
        </authorList>
    </citation>
    <scope>NUCLEOTIDE SEQUENCE</scope>
    <source>
        <strain evidence="5">Liverpool</strain>
    </source>
</reference>
<dbReference type="InterPro" id="IPR036250">
    <property type="entry name" value="AcylCo_DH-like_C"/>
</dbReference>
<dbReference type="PANTHER" id="PTHR10909">
    <property type="entry name" value="ELECTRON TRANSPORT OXIDOREDUCTASE"/>
    <property type="match status" value="1"/>
</dbReference>
<dbReference type="InterPro" id="IPR009100">
    <property type="entry name" value="AcylCoA_DH/oxidase_NM_dom_sf"/>
</dbReference>
<feature type="region of interest" description="Disordered" evidence="2">
    <location>
        <begin position="331"/>
        <end position="413"/>
    </location>
</feature>
<dbReference type="SUPFAM" id="SSF47203">
    <property type="entry name" value="Acyl-CoA dehydrogenase C-terminal domain-like"/>
    <property type="match status" value="2"/>
</dbReference>
<name>A0A0F7UNR9_NEOCL</name>
<dbReference type="GO" id="GO:0071949">
    <property type="term" value="F:FAD binding"/>
    <property type="evidence" value="ECO:0007669"/>
    <property type="project" value="InterPro"/>
</dbReference>
<dbReference type="Pfam" id="PF22924">
    <property type="entry name" value="ACOX_C_alpha1"/>
    <property type="match status" value="2"/>
</dbReference>
<feature type="region of interest" description="Disordered" evidence="2">
    <location>
        <begin position="1"/>
        <end position="31"/>
    </location>
</feature>
<feature type="region of interest" description="Disordered" evidence="2">
    <location>
        <begin position="827"/>
        <end position="855"/>
    </location>
</feature>
<organism evidence="5">
    <name type="scientific">Neospora caninum (strain Liverpool)</name>
    <dbReference type="NCBI Taxonomy" id="572307"/>
    <lineage>
        <taxon>Eukaryota</taxon>
        <taxon>Sar</taxon>
        <taxon>Alveolata</taxon>
        <taxon>Apicomplexa</taxon>
        <taxon>Conoidasida</taxon>
        <taxon>Coccidia</taxon>
        <taxon>Eucoccidiorida</taxon>
        <taxon>Eimeriorina</taxon>
        <taxon>Sarcocystidae</taxon>
        <taxon>Neospora</taxon>
    </lineage>
</organism>
<dbReference type="GO" id="GO:0005777">
    <property type="term" value="C:peroxisome"/>
    <property type="evidence" value="ECO:0007669"/>
    <property type="project" value="InterPro"/>
</dbReference>
<feature type="domain" description="Acyl-CoA oxidase/dehydrogenase middle" evidence="3">
    <location>
        <begin position="173"/>
        <end position="290"/>
    </location>
</feature>
<dbReference type="Gene3D" id="1.20.140.10">
    <property type="entry name" value="Butyryl-CoA Dehydrogenase, subunit A, domain 3"/>
    <property type="match status" value="1"/>
</dbReference>
<dbReference type="GO" id="GO:0033540">
    <property type="term" value="P:fatty acid beta-oxidation using acyl-CoA oxidase"/>
    <property type="evidence" value="ECO:0007669"/>
    <property type="project" value="TreeGrafter"/>
</dbReference>
<feature type="region of interest" description="Disordered" evidence="2">
    <location>
        <begin position="537"/>
        <end position="574"/>
    </location>
</feature>
<dbReference type="EMBL" id="LN714486">
    <property type="protein sequence ID" value="CEL70130.1"/>
    <property type="molecule type" value="Genomic_DNA"/>
</dbReference>
<proteinExistence type="predicted"/>
<dbReference type="Gene3D" id="2.40.110.10">
    <property type="entry name" value="Butyryl-CoA Dehydrogenase, subunit A, domain 2"/>
    <property type="match status" value="1"/>
</dbReference>
<feature type="compositionally biased region" description="Basic and acidic residues" evidence="2">
    <location>
        <begin position="342"/>
        <end position="357"/>
    </location>
</feature>
<keyword evidence="1" id="KW-0285">Flavoprotein</keyword>
<accession>A0A0F7UNR9</accession>
<dbReference type="InterPro" id="IPR012258">
    <property type="entry name" value="Acyl-CoA_oxidase"/>
</dbReference>
<evidence type="ECO:0000259" key="3">
    <source>
        <dbReference type="Pfam" id="PF02770"/>
    </source>
</evidence>